<comment type="caution">
    <text evidence="1">The sequence shown here is derived from an EMBL/GenBank/DDBJ whole genome shotgun (WGS) entry which is preliminary data.</text>
</comment>
<proteinExistence type="predicted"/>
<name>A0A9R1W2U2_LACSA</name>
<dbReference type="Gene3D" id="3.60.10.10">
    <property type="entry name" value="Endonuclease/exonuclease/phosphatase"/>
    <property type="match status" value="1"/>
</dbReference>
<keyword evidence="2" id="KW-1185">Reference proteome</keyword>
<gene>
    <name evidence="1" type="ORF">LSAT_V11C300102720</name>
</gene>
<dbReference type="EMBL" id="NBSK02000003">
    <property type="protein sequence ID" value="KAJ0215472.1"/>
    <property type="molecule type" value="Genomic_DNA"/>
</dbReference>
<dbReference type="SUPFAM" id="SSF56219">
    <property type="entry name" value="DNase I-like"/>
    <property type="match status" value="1"/>
</dbReference>
<dbReference type="AlphaFoldDB" id="A0A9R1W2U2"/>
<organism evidence="1 2">
    <name type="scientific">Lactuca sativa</name>
    <name type="common">Garden lettuce</name>
    <dbReference type="NCBI Taxonomy" id="4236"/>
    <lineage>
        <taxon>Eukaryota</taxon>
        <taxon>Viridiplantae</taxon>
        <taxon>Streptophyta</taxon>
        <taxon>Embryophyta</taxon>
        <taxon>Tracheophyta</taxon>
        <taxon>Spermatophyta</taxon>
        <taxon>Magnoliopsida</taxon>
        <taxon>eudicotyledons</taxon>
        <taxon>Gunneridae</taxon>
        <taxon>Pentapetalae</taxon>
        <taxon>asterids</taxon>
        <taxon>campanulids</taxon>
        <taxon>Asterales</taxon>
        <taxon>Asteraceae</taxon>
        <taxon>Cichorioideae</taxon>
        <taxon>Cichorieae</taxon>
        <taxon>Lactucinae</taxon>
        <taxon>Lactuca</taxon>
    </lineage>
</organism>
<dbReference type="InterPro" id="IPR036691">
    <property type="entry name" value="Endo/exonu/phosph_ase_sf"/>
</dbReference>
<dbReference type="Proteomes" id="UP000235145">
    <property type="component" value="Unassembled WGS sequence"/>
</dbReference>
<sequence length="225" mass="26264">MGIQETQLIDVNSINVDVCWDNGEFGHVATPASDRSGGLLSIWDSRIYQVEGVITFMNFLITIGRWIGIQEPMIFANVYGPHNSHDKKKLWEDLCQIKNENIGNWALFGEFHIVRRRDERYNSEFLLLMEVFDQIIASSCEKFKGYGAPDSYFAAKLRFLKNEIKKWIEKDYPHEVVELRNLKQNLNELYSATEHRILSDVEIIERQTSFQRVTELEKMAVIDLK</sequence>
<reference evidence="1 2" key="1">
    <citation type="journal article" date="2017" name="Nat. Commun.">
        <title>Genome assembly with in vitro proximity ligation data and whole-genome triplication in lettuce.</title>
        <authorList>
            <person name="Reyes-Chin-Wo S."/>
            <person name="Wang Z."/>
            <person name="Yang X."/>
            <person name="Kozik A."/>
            <person name="Arikit S."/>
            <person name="Song C."/>
            <person name="Xia L."/>
            <person name="Froenicke L."/>
            <person name="Lavelle D.O."/>
            <person name="Truco M.J."/>
            <person name="Xia R."/>
            <person name="Zhu S."/>
            <person name="Xu C."/>
            <person name="Xu H."/>
            <person name="Xu X."/>
            <person name="Cox K."/>
            <person name="Korf I."/>
            <person name="Meyers B.C."/>
            <person name="Michelmore R.W."/>
        </authorList>
    </citation>
    <scope>NUCLEOTIDE SEQUENCE [LARGE SCALE GENOMIC DNA]</scope>
    <source>
        <strain evidence="2">cv. Salinas</strain>
        <tissue evidence="1">Seedlings</tissue>
    </source>
</reference>
<accession>A0A9R1W2U2</accession>
<evidence type="ECO:0000313" key="1">
    <source>
        <dbReference type="EMBL" id="KAJ0215472.1"/>
    </source>
</evidence>
<protein>
    <submittedName>
        <fullName evidence="1">Uncharacterized protein</fullName>
    </submittedName>
</protein>
<evidence type="ECO:0000313" key="2">
    <source>
        <dbReference type="Proteomes" id="UP000235145"/>
    </source>
</evidence>